<evidence type="ECO:0000259" key="5">
    <source>
        <dbReference type="Pfam" id="PF00171"/>
    </source>
</evidence>
<accession>A0A2P8D548</accession>
<dbReference type="FunFam" id="3.40.605.10:FF:000007">
    <property type="entry name" value="NAD/NADP-dependent betaine aldehyde dehydrogenase"/>
    <property type="match status" value="1"/>
</dbReference>
<gene>
    <name evidence="6" type="ORF">CLV63_118107</name>
</gene>
<feature type="domain" description="Aldehyde dehydrogenase" evidence="5">
    <location>
        <begin position="29"/>
        <end position="477"/>
    </location>
</feature>
<keyword evidence="7" id="KW-1185">Reference proteome</keyword>
<organism evidence="6 7">
    <name type="scientific">Murinocardiopsis flavida</name>
    <dbReference type="NCBI Taxonomy" id="645275"/>
    <lineage>
        <taxon>Bacteria</taxon>
        <taxon>Bacillati</taxon>
        <taxon>Actinomycetota</taxon>
        <taxon>Actinomycetes</taxon>
        <taxon>Streptosporangiales</taxon>
        <taxon>Nocardiopsidaceae</taxon>
        <taxon>Murinocardiopsis</taxon>
    </lineage>
</organism>
<dbReference type="AlphaFoldDB" id="A0A2P8D548"/>
<dbReference type="InterPro" id="IPR016163">
    <property type="entry name" value="Ald_DH_C"/>
</dbReference>
<reference evidence="6 7" key="1">
    <citation type="submission" date="2018-03" db="EMBL/GenBank/DDBJ databases">
        <title>Genomic Encyclopedia of Archaeal and Bacterial Type Strains, Phase II (KMG-II): from individual species to whole genera.</title>
        <authorList>
            <person name="Goeker M."/>
        </authorList>
    </citation>
    <scope>NUCLEOTIDE SEQUENCE [LARGE SCALE GENOMIC DNA]</scope>
    <source>
        <strain evidence="6 7">DSM 45312</strain>
    </source>
</reference>
<dbReference type="PROSITE" id="PS00687">
    <property type="entry name" value="ALDEHYDE_DEHYDR_GLU"/>
    <property type="match status" value="1"/>
</dbReference>
<dbReference type="GO" id="GO:0016620">
    <property type="term" value="F:oxidoreductase activity, acting on the aldehyde or oxo group of donors, NAD or NADP as acceptor"/>
    <property type="evidence" value="ECO:0007669"/>
    <property type="project" value="InterPro"/>
</dbReference>
<feature type="active site" evidence="3">
    <location>
        <position position="255"/>
    </location>
</feature>
<dbReference type="InterPro" id="IPR015590">
    <property type="entry name" value="Aldehyde_DH_dom"/>
</dbReference>
<dbReference type="SUPFAM" id="SSF53720">
    <property type="entry name" value="ALDH-like"/>
    <property type="match status" value="1"/>
</dbReference>
<dbReference type="InterPro" id="IPR029510">
    <property type="entry name" value="Ald_DH_CS_GLU"/>
</dbReference>
<dbReference type="Pfam" id="PF00171">
    <property type="entry name" value="Aldedh"/>
    <property type="match status" value="1"/>
</dbReference>
<dbReference type="OrthoDB" id="3802174at2"/>
<evidence type="ECO:0000313" key="7">
    <source>
        <dbReference type="Proteomes" id="UP000240542"/>
    </source>
</evidence>
<dbReference type="PROSITE" id="PS00070">
    <property type="entry name" value="ALDEHYDE_DEHYDR_CYS"/>
    <property type="match status" value="1"/>
</dbReference>
<dbReference type="Gene3D" id="3.40.605.10">
    <property type="entry name" value="Aldehyde Dehydrogenase, Chain A, domain 1"/>
    <property type="match status" value="1"/>
</dbReference>
<evidence type="ECO:0000256" key="1">
    <source>
        <dbReference type="ARBA" id="ARBA00009986"/>
    </source>
</evidence>
<comment type="caution">
    <text evidence="6">The sequence shown here is derived from an EMBL/GenBank/DDBJ whole genome shotgun (WGS) entry which is preliminary data.</text>
</comment>
<dbReference type="Proteomes" id="UP000240542">
    <property type="component" value="Unassembled WGS sequence"/>
</dbReference>
<evidence type="ECO:0000313" key="6">
    <source>
        <dbReference type="EMBL" id="PSK92346.1"/>
    </source>
</evidence>
<evidence type="ECO:0000256" key="4">
    <source>
        <dbReference type="RuleBase" id="RU003345"/>
    </source>
</evidence>
<dbReference type="InterPro" id="IPR016162">
    <property type="entry name" value="Ald_DH_N"/>
</dbReference>
<keyword evidence="2 4" id="KW-0560">Oxidoreductase</keyword>
<dbReference type="PANTHER" id="PTHR11699">
    <property type="entry name" value="ALDEHYDE DEHYDROGENASE-RELATED"/>
    <property type="match status" value="1"/>
</dbReference>
<dbReference type="EMBL" id="PYGA01000018">
    <property type="protein sequence ID" value="PSK92346.1"/>
    <property type="molecule type" value="Genomic_DNA"/>
</dbReference>
<proteinExistence type="inferred from homology"/>
<dbReference type="Gene3D" id="3.40.309.10">
    <property type="entry name" value="Aldehyde Dehydrogenase, Chain A, domain 2"/>
    <property type="match status" value="1"/>
</dbReference>
<evidence type="ECO:0000256" key="2">
    <source>
        <dbReference type="ARBA" id="ARBA00023002"/>
    </source>
</evidence>
<comment type="similarity">
    <text evidence="1 4">Belongs to the aldehyde dehydrogenase family.</text>
</comment>
<dbReference type="InterPro" id="IPR016161">
    <property type="entry name" value="Ald_DH/histidinol_DH"/>
</dbReference>
<evidence type="ECO:0000256" key="3">
    <source>
        <dbReference type="PROSITE-ProRule" id="PRU10007"/>
    </source>
</evidence>
<protein>
    <submittedName>
        <fullName evidence="6">Betaine-aldehyde dehydrogenase</fullName>
    </submittedName>
</protein>
<dbReference type="RefSeq" id="WP_106585350.1">
    <property type="nucleotide sequence ID" value="NZ_PYGA01000018.1"/>
</dbReference>
<dbReference type="InterPro" id="IPR016160">
    <property type="entry name" value="Ald_DH_CS_CYS"/>
</dbReference>
<name>A0A2P8D548_9ACTN</name>
<sequence>MATSPDRLPPRLGNFIEGASVAPRSGQWSAIVDPCTERPAFRSPLSRGEDVDAAMRAAAAAFGGWGSSPASERSALLHALADAIVAHAGELAALDSADTGKPVAALIEEEIVPAADQLRFLAGTARAMSGPAAGEYVASHTSVVRREPVGVCVQITPWNFPLMMAVWKIAPALAAGNTVVLKPAETTPRSALRLGEIAAELLPPGVLNVVCGDRETGRLLARHPAADLVALTGSTRAGREVAATSGAALKRLHLELGGNAAAVVFDDVDVPDTAARIAAAALLNAGQDCVAASRVLVHEGIHDDVVAELVRRAESYRPGPPGDPDSAFGPLNNADQLDHVRGLIAGLGPHAKILTGGRRFGDTGYFFAPTVVIGVRQEDAIVQEEVFGPIITVQPFRTSAEALALANGVSQGLACSVWTNDHTRALEFARDLHCGCVWINTHVVFAAEMPHGGFKGSGNGKDLSVFSLEEYTHVKHVMTRLR</sequence>